<keyword evidence="2" id="KW-1185">Reference proteome</keyword>
<dbReference type="KEGG" id="msea:METESE_19850"/>
<protein>
    <submittedName>
        <fullName evidence="1">Uncharacterized protein</fullName>
    </submittedName>
</protein>
<reference evidence="1" key="1">
    <citation type="journal article" date="2023" name="Int. J. Syst. Evol. Microbiol.">
        <title>Mesoterricola silvestris gen. nov., sp. nov., Mesoterricola sediminis sp. nov., Geothrix oryzae sp. nov., Geothrix edaphica sp. nov., Geothrix rubra sp. nov., and Geothrix limicola sp. nov., six novel members of Acidobacteriota isolated from soils.</title>
        <authorList>
            <person name="Itoh H."/>
            <person name="Sugisawa Y."/>
            <person name="Mise K."/>
            <person name="Xu Z."/>
            <person name="Kuniyasu M."/>
            <person name="Ushijima N."/>
            <person name="Kawano K."/>
            <person name="Kobayashi E."/>
            <person name="Shiratori Y."/>
            <person name="Masuda Y."/>
            <person name="Senoo K."/>
        </authorList>
    </citation>
    <scope>NUCLEOTIDE SEQUENCE</scope>
    <source>
        <strain evidence="1">W786</strain>
    </source>
</reference>
<evidence type="ECO:0000313" key="2">
    <source>
        <dbReference type="Proteomes" id="UP001228113"/>
    </source>
</evidence>
<sequence length="181" mass="19672">MRTFEAASQAVEVNGETVLAIVSGLPFGPAQALRVLAAHGIRDPQPGQWFRQQAWLDAFREIAATLGPNTLYAIGRKIPDQARFPAPITSLHRALAAIDEAYRLNHRGGPIGAYRFEADGPGRALLVCDNPYPSDFDRGIITAMAERHRPAGADVRVTLDPARPTRKQGGDSCTFVVTWEA</sequence>
<dbReference type="Proteomes" id="UP001228113">
    <property type="component" value="Chromosome"/>
</dbReference>
<name>A0AA48GZR2_9BACT</name>
<dbReference type="RefSeq" id="WP_243335273.1">
    <property type="nucleotide sequence ID" value="NZ_AP027081.1"/>
</dbReference>
<dbReference type="AlphaFoldDB" id="A0AA48GZR2"/>
<organism evidence="1 2">
    <name type="scientific">Mesoterricola sediminis</name>
    <dbReference type="NCBI Taxonomy" id="2927980"/>
    <lineage>
        <taxon>Bacteria</taxon>
        <taxon>Pseudomonadati</taxon>
        <taxon>Acidobacteriota</taxon>
        <taxon>Holophagae</taxon>
        <taxon>Holophagales</taxon>
        <taxon>Holophagaceae</taxon>
        <taxon>Mesoterricola</taxon>
    </lineage>
</organism>
<accession>A0AA48GZR2</accession>
<evidence type="ECO:0000313" key="1">
    <source>
        <dbReference type="EMBL" id="BDU77027.1"/>
    </source>
</evidence>
<proteinExistence type="predicted"/>
<gene>
    <name evidence="1" type="ORF">METESE_19850</name>
</gene>
<dbReference type="EMBL" id="AP027081">
    <property type="protein sequence ID" value="BDU77027.1"/>
    <property type="molecule type" value="Genomic_DNA"/>
</dbReference>